<keyword evidence="5" id="KW-0547">Nucleotide-binding</keyword>
<organism evidence="10">
    <name type="scientific">Escherichia coli</name>
    <dbReference type="NCBI Taxonomy" id="562"/>
    <lineage>
        <taxon>Bacteria</taxon>
        <taxon>Pseudomonadati</taxon>
        <taxon>Pseudomonadota</taxon>
        <taxon>Gammaproteobacteria</taxon>
        <taxon>Enterobacterales</taxon>
        <taxon>Enterobacteriaceae</taxon>
        <taxon>Escherichia</taxon>
    </lineage>
</organism>
<evidence type="ECO:0000256" key="6">
    <source>
        <dbReference type="ARBA" id="ARBA00022800"/>
    </source>
</evidence>
<sequence length="43" mass="4505">EEAPQAYKSAESVVQCLVLAGLIIPVARLRPVLTLKNSGGKKG</sequence>
<feature type="non-terminal residue" evidence="10">
    <location>
        <position position="1"/>
    </location>
</feature>
<accession>A0A7A6Z1K4</accession>
<keyword evidence="7" id="KW-0342">GTP-binding</keyword>
<evidence type="ECO:0000256" key="1">
    <source>
        <dbReference type="ARBA" id="ARBA00001936"/>
    </source>
</evidence>
<dbReference type="InterPro" id="IPR001233">
    <property type="entry name" value="RtcB"/>
</dbReference>
<comment type="cofactor">
    <cofactor evidence="1">
        <name>Mn(2+)</name>
        <dbReference type="ChEBI" id="CHEBI:29035"/>
    </cofactor>
</comment>
<comment type="catalytic activity">
    <reaction evidence="9">
        <text>a 3'-end 3'-phospho-ribonucleotide-RNA + a 5'-end dephospho-ribonucleoside-RNA + GTP = a ribonucleotidyl-ribonucleotide-RNA + GMP + diphosphate</text>
        <dbReference type="Rhea" id="RHEA:68076"/>
        <dbReference type="Rhea" id="RHEA-COMP:10463"/>
        <dbReference type="Rhea" id="RHEA-COMP:13936"/>
        <dbReference type="Rhea" id="RHEA-COMP:17355"/>
        <dbReference type="ChEBI" id="CHEBI:33019"/>
        <dbReference type="ChEBI" id="CHEBI:37565"/>
        <dbReference type="ChEBI" id="CHEBI:58115"/>
        <dbReference type="ChEBI" id="CHEBI:83062"/>
        <dbReference type="ChEBI" id="CHEBI:138284"/>
        <dbReference type="ChEBI" id="CHEBI:173118"/>
        <dbReference type="EC" id="6.5.1.8"/>
    </reaction>
</comment>
<evidence type="ECO:0000256" key="5">
    <source>
        <dbReference type="ARBA" id="ARBA00022741"/>
    </source>
</evidence>
<dbReference type="GO" id="GO:0042245">
    <property type="term" value="P:RNA repair"/>
    <property type="evidence" value="ECO:0007669"/>
    <property type="project" value="UniProtKB-KW"/>
</dbReference>
<dbReference type="GO" id="GO:0005525">
    <property type="term" value="F:GTP binding"/>
    <property type="evidence" value="ECO:0007669"/>
    <property type="project" value="UniProtKB-KW"/>
</dbReference>
<evidence type="ECO:0000256" key="7">
    <source>
        <dbReference type="ARBA" id="ARBA00023134"/>
    </source>
</evidence>
<keyword evidence="6" id="KW-0692">RNA repair</keyword>
<keyword evidence="4" id="KW-0479">Metal-binding</keyword>
<evidence type="ECO:0000313" key="10">
    <source>
        <dbReference type="EMBL" id="HAJ1128139.1"/>
    </source>
</evidence>
<evidence type="ECO:0000256" key="8">
    <source>
        <dbReference type="ARBA" id="ARBA00023211"/>
    </source>
</evidence>
<dbReference type="InterPro" id="IPR036025">
    <property type="entry name" value="RtcB-like_sf"/>
</dbReference>
<comment type="caution">
    <text evidence="10">The sequence shown here is derived from an EMBL/GenBank/DDBJ whole genome shotgun (WGS) entry which is preliminary data.</text>
</comment>
<dbReference type="GO" id="GO:0046872">
    <property type="term" value="F:metal ion binding"/>
    <property type="evidence" value="ECO:0007669"/>
    <property type="project" value="UniProtKB-KW"/>
</dbReference>
<dbReference type="EMBL" id="DABHAW010000143">
    <property type="protein sequence ID" value="HAJ1128139.1"/>
    <property type="molecule type" value="Genomic_DNA"/>
</dbReference>
<gene>
    <name evidence="10" type="ORF">HL619_26645</name>
</gene>
<protein>
    <recommendedName>
        <fullName evidence="2">3'-phosphate/5'-hydroxy nucleic acid ligase</fullName>
        <ecNumber evidence="2">6.5.1.8</ecNumber>
    </recommendedName>
</protein>
<keyword evidence="3 10" id="KW-0436">Ligase</keyword>
<name>A0A7A6Z1K4_ECOLX</name>
<proteinExistence type="predicted"/>
<evidence type="ECO:0000256" key="4">
    <source>
        <dbReference type="ARBA" id="ARBA00022723"/>
    </source>
</evidence>
<dbReference type="EC" id="6.5.1.8" evidence="2"/>
<keyword evidence="8" id="KW-0464">Manganese</keyword>
<evidence type="ECO:0000256" key="9">
    <source>
        <dbReference type="ARBA" id="ARBA00047746"/>
    </source>
</evidence>
<dbReference type="GO" id="GO:0006396">
    <property type="term" value="P:RNA processing"/>
    <property type="evidence" value="ECO:0007669"/>
    <property type="project" value="InterPro"/>
</dbReference>
<reference evidence="10" key="2">
    <citation type="submission" date="2019-09" db="EMBL/GenBank/DDBJ databases">
        <authorList>
            <consortium name="NCBI Pathogen Detection Project"/>
        </authorList>
    </citation>
    <scope>NUCLEOTIDE SEQUENCE</scope>
    <source>
        <strain evidence="10">EC00631</strain>
    </source>
</reference>
<dbReference type="AlphaFoldDB" id="A0A7A6Z1K4"/>
<evidence type="ECO:0000256" key="3">
    <source>
        <dbReference type="ARBA" id="ARBA00022598"/>
    </source>
</evidence>
<dbReference type="SUPFAM" id="SSF103365">
    <property type="entry name" value="Hypothetical protein PH1602"/>
    <property type="match status" value="1"/>
</dbReference>
<reference evidence="10" key="1">
    <citation type="journal article" date="2018" name="Genome Biol.">
        <title>SKESA: strategic k-mer extension for scrupulous assemblies.</title>
        <authorList>
            <person name="Souvorov A."/>
            <person name="Agarwala R."/>
            <person name="Lipman D.J."/>
        </authorList>
    </citation>
    <scope>NUCLEOTIDE SEQUENCE</scope>
    <source>
        <strain evidence="10">EC00631</strain>
    </source>
</reference>
<dbReference type="Gene3D" id="3.90.1860.10">
    <property type="entry name" value="tRNA-splicing ligase RtcB"/>
    <property type="match status" value="1"/>
</dbReference>
<evidence type="ECO:0000256" key="2">
    <source>
        <dbReference type="ARBA" id="ARBA00012726"/>
    </source>
</evidence>
<dbReference type="GO" id="GO:0170057">
    <property type="term" value="F:RNA ligase (GTP) activity"/>
    <property type="evidence" value="ECO:0007669"/>
    <property type="project" value="UniProtKB-EC"/>
</dbReference>
<dbReference type="Pfam" id="PF01139">
    <property type="entry name" value="RtcB"/>
    <property type="match status" value="1"/>
</dbReference>